<gene>
    <name evidence="9" type="ORF">HBF32_04465</name>
</gene>
<feature type="signal peptide" evidence="6">
    <location>
        <begin position="1"/>
        <end position="25"/>
    </location>
</feature>
<dbReference type="SUPFAM" id="SSF50993">
    <property type="entry name" value="Peptidase/esterase 'gauge' domain"/>
    <property type="match status" value="1"/>
</dbReference>
<feature type="chain" id="PRO_5031566177" description="prolyl oligopeptidase" evidence="6">
    <location>
        <begin position="26"/>
        <end position="735"/>
    </location>
</feature>
<comment type="catalytic activity">
    <reaction evidence="1">
        <text>Hydrolysis of Pro-|-Xaa &gt;&gt; Ala-|-Xaa in oligopeptides.</text>
        <dbReference type="EC" id="3.4.21.26"/>
    </reaction>
</comment>
<evidence type="ECO:0000256" key="2">
    <source>
        <dbReference type="ARBA" id="ARBA00011897"/>
    </source>
</evidence>
<dbReference type="GO" id="GO:0005829">
    <property type="term" value="C:cytosol"/>
    <property type="evidence" value="ECO:0007669"/>
    <property type="project" value="TreeGrafter"/>
</dbReference>
<keyword evidence="4" id="KW-0378">Hydrolase</keyword>
<evidence type="ECO:0000256" key="6">
    <source>
        <dbReference type="SAM" id="SignalP"/>
    </source>
</evidence>
<dbReference type="PANTHER" id="PTHR42881:SF2">
    <property type="entry name" value="PROLYL ENDOPEPTIDASE"/>
    <property type="match status" value="1"/>
</dbReference>
<evidence type="ECO:0000256" key="4">
    <source>
        <dbReference type="ARBA" id="ARBA00022801"/>
    </source>
</evidence>
<evidence type="ECO:0000313" key="10">
    <source>
        <dbReference type="Proteomes" id="UP000518878"/>
    </source>
</evidence>
<dbReference type="EMBL" id="JAAQTL010000001">
    <property type="protein sequence ID" value="NID14717.1"/>
    <property type="molecule type" value="Genomic_DNA"/>
</dbReference>
<feature type="domain" description="Peptidase S9 prolyl oligopeptidase catalytic" evidence="7">
    <location>
        <begin position="517"/>
        <end position="728"/>
    </location>
</feature>
<organism evidence="9 10">
    <name type="scientific">Luteibacter yeojuensis</name>
    <dbReference type="NCBI Taxonomy" id="345309"/>
    <lineage>
        <taxon>Bacteria</taxon>
        <taxon>Pseudomonadati</taxon>
        <taxon>Pseudomonadota</taxon>
        <taxon>Gammaproteobacteria</taxon>
        <taxon>Lysobacterales</taxon>
        <taxon>Rhodanobacteraceae</taxon>
        <taxon>Luteibacter</taxon>
    </lineage>
</organism>
<sequence>MRLLPWRFAGFVLIASAAGASIAAAAPQTAPPPPRSADVTEQLFGVTVHDPYRWMEGEKNAEFERWLGAEGEYTRAKLDALPTLDDWQKTLKASSLTAVIHRMQRVAGGRMLFIRQAAKGTGTLMLREADGKERVLLDPSTWKGGGGTPSVTNYALSPDGSKVAVNIDHGGNELTRVDVLDVATGKPSGDSVETVWGEFEAHWLPDGSGFTYTQMAPPGERTGGDPLQDMRLRLHKLGTPSSHDPMLLRAGSGAGANASFPIPSNRFPVIDFPAGSRWALGIANGAQLESTFCVAPAAKAIEPSAKWNCIARPDDKITDAAIHGDTLYLISSRGHSNGQLLSLDLSRSDVSLRDAKPVLALKDDEIIVGLTLNDAQTLAPARDALYLKVSVNGIDGVRRIDYRTGKSETVAMPVAGTASLLRANDREEGFLLELRGWTAPPKSWRYDPATHGMKSLGQDEASPADYSMVEVTETEMVSKDGTKVPLTILHRRDAKLDGSHRAIVFGYGSYGLTIQPSFKPVRMEWVKKGNIFAYAHVRGGGEKGEAWHLAGKGANKHKGVEDFVASVDRLSELGYSRPERTALVSGSAGGLLVGGAVTAYPQKFGAAIILVPVLNPVRLMHAPNGANQIGEMGDPRKAADFPAILAMDPYQQIKPHTAYPAMLFLVGLNDGRVVPWQTGKFVAKLRAADTSGRPAWIRTDANGGHGIQSSLGAEAAQWADIFAFLDAELPAPTHR</sequence>
<keyword evidence="6" id="KW-0732">Signal</keyword>
<evidence type="ECO:0000313" key="9">
    <source>
        <dbReference type="EMBL" id="NID14717.1"/>
    </source>
</evidence>
<accession>A0A7X5TPR7</accession>
<feature type="domain" description="Peptidase S9A N-terminal" evidence="8">
    <location>
        <begin position="31"/>
        <end position="451"/>
    </location>
</feature>
<evidence type="ECO:0000256" key="1">
    <source>
        <dbReference type="ARBA" id="ARBA00001070"/>
    </source>
</evidence>
<dbReference type="InterPro" id="IPR051167">
    <property type="entry name" value="Prolyl_oligopep/macrocyclase"/>
</dbReference>
<dbReference type="GO" id="GO:0006508">
    <property type="term" value="P:proteolysis"/>
    <property type="evidence" value="ECO:0007669"/>
    <property type="project" value="UniProtKB-KW"/>
</dbReference>
<dbReference type="RefSeq" id="WP_166698413.1">
    <property type="nucleotide sequence ID" value="NZ_JAAQTL010000001.1"/>
</dbReference>
<dbReference type="Gene3D" id="2.130.10.120">
    <property type="entry name" value="Prolyl oligopeptidase, N-terminal domain"/>
    <property type="match status" value="1"/>
</dbReference>
<evidence type="ECO:0000259" key="8">
    <source>
        <dbReference type="Pfam" id="PF02897"/>
    </source>
</evidence>
<dbReference type="Pfam" id="PF02897">
    <property type="entry name" value="Peptidase_S9_N"/>
    <property type="match status" value="1"/>
</dbReference>
<protein>
    <recommendedName>
        <fullName evidence="2">prolyl oligopeptidase</fullName>
        <ecNumber evidence="2">3.4.21.26</ecNumber>
    </recommendedName>
</protein>
<dbReference type="AlphaFoldDB" id="A0A7X5TPR7"/>
<evidence type="ECO:0000259" key="7">
    <source>
        <dbReference type="Pfam" id="PF00326"/>
    </source>
</evidence>
<dbReference type="Gene3D" id="3.40.50.1820">
    <property type="entry name" value="alpha/beta hydrolase"/>
    <property type="match status" value="1"/>
</dbReference>
<comment type="caution">
    <text evidence="9">The sequence shown here is derived from an EMBL/GenBank/DDBJ whole genome shotgun (WGS) entry which is preliminary data.</text>
</comment>
<dbReference type="SUPFAM" id="SSF53474">
    <property type="entry name" value="alpha/beta-Hydrolases"/>
    <property type="match status" value="1"/>
</dbReference>
<evidence type="ECO:0000256" key="3">
    <source>
        <dbReference type="ARBA" id="ARBA00022670"/>
    </source>
</evidence>
<dbReference type="InterPro" id="IPR029058">
    <property type="entry name" value="AB_hydrolase_fold"/>
</dbReference>
<dbReference type="InterPro" id="IPR023302">
    <property type="entry name" value="Pept_S9A_N"/>
</dbReference>
<dbReference type="Pfam" id="PF00326">
    <property type="entry name" value="Peptidase_S9"/>
    <property type="match status" value="1"/>
</dbReference>
<keyword evidence="5" id="KW-0720">Serine protease</keyword>
<dbReference type="EC" id="3.4.21.26" evidence="2"/>
<reference evidence="9 10" key="1">
    <citation type="journal article" date="2006" name="Int. J. Syst. Evol. Microbiol.">
        <title>Dyella yeojuensis sp. nov., isolated from greenhouse soil in Korea.</title>
        <authorList>
            <person name="Kim B.Y."/>
            <person name="Weon H.Y."/>
            <person name="Lee K.H."/>
            <person name="Seok S.J."/>
            <person name="Kwon S.W."/>
            <person name="Go S.J."/>
            <person name="Stackebrandt E."/>
        </authorList>
    </citation>
    <scope>NUCLEOTIDE SEQUENCE [LARGE SCALE GENOMIC DNA]</scope>
    <source>
        <strain evidence="9 10">DSM 17673</strain>
    </source>
</reference>
<proteinExistence type="predicted"/>
<dbReference type="GO" id="GO:0070012">
    <property type="term" value="F:oligopeptidase activity"/>
    <property type="evidence" value="ECO:0007669"/>
    <property type="project" value="TreeGrafter"/>
</dbReference>
<dbReference type="InterPro" id="IPR001375">
    <property type="entry name" value="Peptidase_S9_cat"/>
</dbReference>
<name>A0A7X5TPR7_9GAMM</name>
<dbReference type="InterPro" id="IPR002470">
    <property type="entry name" value="Peptidase_S9A"/>
</dbReference>
<dbReference type="PRINTS" id="PR00862">
    <property type="entry name" value="PROLIGOPTASE"/>
</dbReference>
<dbReference type="PANTHER" id="PTHR42881">
    <property type="entry name" value="PROLYL ENDOPEPTIDASE"/>
    <property type="match status" value="1"/>
</dbReference>
<dbReference type="Proteomes" id="UP000518878">
    <property type="component" value="Unassembled WGS sequence"/>
</dbReference>
<evidence type="ECO:0000256" key="5">
    <source>
        <dbReference type="ARBA" id="ARBA00022825"/>
    </source>
</evidence>
<keyword evidence="3" id="KW-0645">Protease</keyword>
<dbReference type="GO" id="GO:0004252">
    <property type="term" value="F:serine-type endopeptidase activity"/>
    <property type="evidence" value="ECO:0007669"/>
    <property type="project" value="UniProtKB-EC"/>
</dbReference>
<keyword evidence="10" id="KW-1185">Reference proteome</keyword>